<proteinExistence type="inferred from homology"/>
<keyword evidence="5" id="KW-1185">Reference proteome</keyword>
<sequence>MYKNYIKRISDFFISLIFMPFLLLVILCVGIIIKLEDKGPIFYNAERLGKNGATYRMFKFRTMKVNAPDLRNEDGSTFSAENDSRLLKSGSFFRKTSIDELPQIINVFLGSMSIVGPRPDLPEHINQYTEEEKEKLSVLPGVTGYNQAYFRNSIDWSERKKNDVFYSRNVSILFDVKIILKTIQTVIFRKNVFTTKEDVKNEF</sequence>
<keyword evidence="2" id="KW-1133">Transmembrane helix</keyword>
<accession>A0A365L5S3</accession>
<evidence type="ECO:0000259" key="3">
    <source>
        <dbReference type="Pfam" id="PF02397"/>
    </source>
</evidence>
<organism evidence="4 5">
    <name type="scientific">Planococcus halotolerans</name>
    <dbReference type="NCBI Taxonomy" id="2233542"/>
    <lineage>
        <taxon>Bacteria</taxon>
        <taxon>Bacillati</taxon>
        <taxon>Bacillota</taxon>
        <taxon>Bacilli</taxon>
        <taxon>Bacillales</taxon>
        <taxon>Caryophanaceae</taxon>
        <taxon>Planococcus</taxon>
    </lineage>
</organism>
<dbReference type="InterPro" id="IPR003362">
    <property type="entry name" value="Bact_transf"/>
</dbReference>
<dbReference type="PANTHER" id="PTHR30576">
    <property type="entry name" value="COLANIC BIOSYNTHESIS UDP-GLUCOSE LIPID CARRIER TRANSFERASE"/>
    <property type="match status" value="1"/>
</dbReference>
<evidence type="ECO:0000256" key="2">
    <source>
        <dbReference type="SAM" id="Phobius"/>
    </source>
</evidence>
<name>A0A365L5S3_9BACL</name>
<gene>
    <name evidence="4" type="ORF">DP120_00075</name>
</gene>
<comment type="similarity">
    <text evidence="1">Belongs to the bacterial sugar transferase family.</text>
</comment>
<dbReference type="Pfam" id="PF02397">
    <property type="entry name" value="Bac_transf"/>
    <property type="match status" value="1"/>
</dbReference>
<dbReference type="AlphaFoldDB" id="A0A365L5S3"/>
<keyword evidence="2" id="KW-0812">Transmembrane</keyword>
<dbReference type="PANTHER" id="PTHR30576:SF0">
    <property type="entry name" value="UNDECAPRENYL-PHOSPHATE N-ACETYLGALACTOSAMINYL 1-PHOSPHATE TRANSFERASE-RELATED"/>
    <property type="match status" value="1"/>
</dbReference>
<feature type="transmembrane region" description="Helical" evidence="2">
    <location>
        <begin position="12"/>
        <end position="33"/>
    </location>
</feature>
<keyword evidence="2" id="KW-0472">Membrane</keyword>
<evidence type="ECO:0000313" key="4">
    <source>
        <dbReference type="EMBL" id="RAZ80725.1"/>
    </source>
</evidence>
<protein>
    <submittedName>
        <fullName evidence="4">Sugar transferase</fullName>
    </submittedName>
</protein>
<dbReference type="GO" id="GO:0016780">
    <property type="term" value="F:phosphotransferase activity, for other substituted phosphate groups"/>
    <property type="evidence" value="ECO:0007669"/>
    <property type="project" value="TreeGrafter"/>
</dbReference>
<feature type="domain" description="Bacterial sugar transferase" evidence="3">
    <location>
        <begin position="7"/>
        <end position="187"/>
    </location>
</feature>
<reference evidence="4 5" key="1">
    <citation type="submission" date="2018-06" db="EMBL/GenBank/DDBJ databases">
        <title>The draft genome sequences of strains SCU63 and S1.</title>
        <authorList>
            <person name="Gan L."/>
        </authorList>
    </citation>
    <scope>NUCLEOTIDE SEQUENCE [LARGE SCALE GENOMIC DNA]</scope>
    <source>
        <strain evidence="4 5">SCU63</strain>
    </source>
</reference>
<keyword evidence="4" id="KW-0808">Transferase</keyword>
<evidence type="ECO:0000313" key="5">
    <source>
        <dbReference type="Proteomes" id="UP000251002"/>
    </source>
</evidence>
<comment type="caution">
    <text evidence="4">The sequence shown here is derived from an EMBL/GenBank/DDBJ whole genome shotgun (WGS) entry which is preliminary data.</text>
</comment>
<evidence type="ECO:0000256" key="1">
    <source>
        <dbReference type="ARBA" id="ARBA00006464"/>
    </source>
</evidence>
<dbReference type="RefSeq" id="WP_112221156.1">
    <property type="nucleotide sequence ID" value="NZ_CP196859.1"/>
</dbReference>
<dbReference type="Proteomes" id="UP000251002">
    <property type="component" value="Unassembled WGS sequence"/>
</dbReference>
<dbReference type="EMBL" id="QLZR01000001">
    <property type="protein sequence ID" value="RAZ80725.1"/>
    <property type="molecule type" value="Genomic_DNA"/>
</dbReference>